<dbReference type="InterPro" id="IPR005182">
    <property type="entry name" value="YdbS-like_PH"/>
</dbReference>
<keyword evidence="2" id="KW-1133">Transmembrane helix</keyword>
<protein>
    <submittedName>
        <fullName evidence="4">PH domain-containing protein</fullName>
    </submittedName>
</protein>
<accession>A0ABD6CT45</accession>
<dbReference type="PANTHER" id="PTHR34473">
    <property type="entry name" value="UPF0699 TRANSMEMBRANE PROTEIN YDBS"/>
    <property type="match status" value="1"/>
</dbReference>
<reference evidence="4 5" key="1">
    <citation type="journal article" date="2019" name="Int. J. Syst. Evol. Microbiol.">
        <title>The Global Catalogue of Microorganisms (GCM) 10K type strain sequencing project: providing services to taxonomists for standard genome sequencing and annotation.</title>
        <authorList>
            <consortium name="The Broad Institute Genomics Platform"/>
            <consortium name="The Broad Institute Genome Sequencing Center for Infectious Disease"/>
            <person name="Wu L."/>
            <person name="Ma J."/>
        </authorList>
    </citation>
    <scope>NUCLEOTIDE SEQUENCE [LARGE SCALE GENOMIC DNA]</scope>
    <source>
        <strain evidence="4 5">CGMCC 1.12121</strain>
    </source>
</reference>
<feature type="compositionally biased region" description="Acidic residues" evidence="1">
    <location>
        <begin position="505"/>
        <end position="516"/>
    </location>
</feature>
<keyword evidence="2" id="KW-0812">Transmembrane</keyword>
<evidence type="ECO:0000256" key="1">
    <source>
        <dbReference type="SAM" id="MobiDB-lite"/>
    </source>
</evidence>
<dbReference type="Pfam" id="PF03703">
    <property type="entry name" value="bPH_2"/>
    <property type="match status" value="3"/>
</dbReference>
<evidence type="ECO:0000256" key="2">
    <source>
        <dbReference type="SAM" id="Phobius"/>
    </source>
</evidence>
<dbReference type="AlphaFoldDB" id="A0ABD6CT45"/>
<proteinExistence type="predicted"/>
<feature type="transmembrane region" description="Helical" evidence="2">
    <location>
        <begin position="44"/>
        <end position="60"/>
    </location>
</feature>
<evidence type="ECO:0000259" key="3">
    <source>
        <dbReference type="Pfam" id="PF03703"/>
    </source>
</evidence>
<feature type="transmembrane region" description="Helical" evidence="2">
    <location>
        <begin position="195"/>
        <end position="215"/>
    </location>
</feature>
<feature type="compositionally biased region" description="Low complexity" evidence="1">
    <location>
        <begin position="161"/>
        <end position="170"/>
    </location>
</feature>
<feature type="compositionally biased region" description="Basic and acidic residues" evidence="1">
    <location>
        <begin position="562"/>
        <end position="584"/>
    </location>
</feature>
<feature type="region of interest" description="Disordered" evidence="1">
    <location>
        <begin position="149"/>
        <end position="170"/>
    </location>
</feature>
<name>A0ABD6CT45_9EURY</name>
<dbReference type="PANTHER" id="PTHR34473:SF3">
    <property type="entry name" value="TRANSMEMBRANE PROTEIN-RELATED"/>
    <property type="match status" value="1"/>
</dbReference>
<feature type="domain" description="YdbS-like PH" evidence="3">
    <location>
        <begin position="402"/>
        <end position="467"/>
    </location>
</feature>
<feature type="domain" description="YdbS-like PH" evidence="3">
    <location>
        <begin position="250"/>
        <end position="333"/>
    </location>
</feature>
<gene>
    <name evidence="4" type="ORF">ACFSBX_18800</name>
</gene>
<dbReference type="EMBL" id="JBHUDK010000019">
    <property type="protein sequence ID" value="MFD1600987.1"/>
    <property type="molecule type" value="Genomic_DNA"/>
</dbReference>
<evidence type="ECO:0000313" key="4">
    <source>
        <dbReference type="EMBL" id="MFD1600987.1"/>
    </source>
</evidence>
<feature type="compositionally biased region" description="Basic and acidic residues" evidence="1">
    <location>
        <begin position="542"/>
        <end position="555"/>
    </location>
</feature>
<feature type="transmembrane region" description="Helical" evidence="2">
    <location>
        <begin position="221"/>
        <end position="248"/>
    </location>
</feature>
<comment type="caution">
    <text evidence="4">The sequence shown here is derived from an EMBL/GenBank/DDBJ whole genome shotgun (WGS) entry which is preliminary data.</text>
</comment>
<evidence type="ECO:0000313" key="5">
    <source>
        <dbReference type="Proteomes" id="UP001597085"/>
    </source>
</evidence>
<organism evidence="4 5">
    <name type="scientific">Halobellus rarus</name>
    <dbReference type="NCBI Taxonomy" id="1126237"/>
    <lineage>
        <taxon>Archaea</taxon>
        <taxon>Methanobacteriati</taxon>
        <taxon>Methanobacteriota</taxon>
        <taxon>Stenosarchaea group</taxon>
        <taxon>Halobacteria</taxon>
        <taxon>Halobacteriales</taxon>
        <taxon>Haloferacaceae</taxon>
        <taxon>Halobellus</taxon>
    </lineage>
</organism>
<sequence>MPRSLSPLSVPYRVLQRGGGLAIGLAFVLGGGVNLPFLGPAGPLIVLAVAGVAAVALVGYETAYVRRFSYELTADTLDIDSGVLSRRSREIPLRRIQNVDISRNVIQRLLGIAVVSFETAGGGETEAQFRYVTFEEAKRLQKELARLKRGGTADAEGSVGEEPAAAPTEPESTELFALDRSELAILGALSIDFRVPGILFLLVSTLGSTVVSSYLSAVPGVALVVLAGVLFAAVAVVSWIVGAAAAIVEYYDFRLVRSGDELQYERGLLQRYDGSIPFDKIQTLTVADNPLKRHFGYATLYIETAGYTPGGSSGSRGSEAAIPLAKREHVLDLVEELEPVGDVDFERPPRRARRRYLVRSLLAVGVLTGILYAADSLLSLSIPWWPPLLLVPVAVLYAHATWRHRGRWLGEHHVVTRNGVLRRKTKIVPYYRIQTIIDSRSVFQRRLDLATVTVDTAGSLSLGGGDAAAVDVSGATADHVRTELEARLGLAVDAYRVGRAGIGIEDEYEQNGDDSESGSRGSESASLDDGESGGRSIADDEPGVRRDSTAEDESSRSGSPVDRTRDGQEGEDPDTSRGRDDPDD</sequence>
<dbReference type="Proteomes" id="UP001597085">
    <property type="component" value="Unassembled WGS sequence"/>
</dbReference>
<keyword evidence="2" id="KW-0472">Membrane</keyword>
<feature type="transmembrane region" description="Helical" evidence="2">
    <location>
        <begin position="380"/>
        <end position="398"/>
    </location>
</feature>
<feature type="region of interest" description="Disordered" evidence="1">
    <location>
        <begin position="505"/>
        <end position="584"/>
    </location>
</feature>
<dbReference type="RefSeq" id="WP_256422784.1">
    <property type="nucleotide sequence ID" value="NZ_JANHDI010000015.1"/>
</dbReference>
<keyword evidence="5" id="KW-1185">Reference proteome</keyword>
<feature type="transmembrane region" description="Helical" evidence="2">
    <location>
        <begin position="356"/>
        <end position="374"/>
    </location>
</feature>
<feature type="domain" description="YdbS-like PH" evidence="3">
    <location>
        <begin position="65"/>
        <end position="143"/>
    </location>
</feature>